<evidence type="ECO:0000256" key="1">
    <source>
        <dbReference type="SAM" id="MobiDB-lite"/>
    </source>
</evidence>
<reference evidence="3 4" key="1">
    <citation type="submission" date="2024-03" db="EMBL/GenBank/DDBJ databases">
        <title>Aureococcus anophagefferens CCMP1851 and Kratosvirus quantuckense: Draft genome of a second virus-susceptible host strain in the model system.</title>
        <authorList>
            <person name="Chase E."/>
            <person name="Truchon A.R."/>
            <person name="Schepens W."/>
            <person name="Wilhelm S.W."/>
        </authorList>
    </citation>
    <scope>NUCLEOTIDE SEQUENCE [LARGE SCALE GENOMIC DNA]</scope>
    <source>
        <strain evidence="3 4">CCMP1851</strain>
    </source>
</reference>
<dbReference type="EMBL" id="JBBJCI010000040">
    <property type="protein sequence ID" value="KAK7249767.1"/>
    <property type="molecule type" value="Genomic_DNA"/>
</dbReference>
<accession>A0ABR1G9R6</accession>
<sequence>MLRLILLAAAARGARSSDDAGEDLEELAARVTDDFAAALDVDPDAAANAPNTAARDVRGGHFPGAAPRAPLHAAPWATPYALSIYGSEQVTDGGVGDGYGDGRAASLFVAGAWEAQLKGSGPTPFGARGAASPRRPLVDAASF</sequence>
<evidence type="ECO:0000313" key="3">
    <source>
        <dbReference type="EMBL" id="KAK7249767.1"/>
    </source>
</evidence>
<protein>
    <submittedName>
        <fullName evidence="3">Uncharacterized protein</fullName>
    </submittedName>
</protein>
<evidence type="ECO:0000313" key="4">
    <source>
        <dbReference type="Proteomes" id="UP001363151"/>
    </source>
</evidence>
<dbReference type="Proteomes" id="UP001363151">
    <property type="component" value="Unassembled WGS sequence"/>
</dbReference>
<keyword evidence="2" id="KW-0732">Signal</keyword>
<gene>
    <name evidence="3" type="ORF">SO694_00004670</name>
</gene>
<evidence type="ECO:0000256" key="2">
    <source>
        <dbReference type="SAM" id="SignalP"/>
    </source>
</evidence>
<feature type="chain" id="PRO_5046616479" evidence="2">
    <location>
        <begin position="17"/>
        <end position="143"/>
    </location>
</feature>
<feature type="signal peptide" evidence="2">
    <location>
        <begin position="1"/>
        <end position="16"/>
    </location>
</feature>
<name>A0ABR1G9R6_AURAN</name>
<proteinExistence type="predicted"/>
<keyword evidence="4" id="KW-1185">Reference proteome</keyword>
<feature type="region of interest" description="Disordered" evidence="1">
    <location>
        <begin position="122"/>
        <end position="143"/>
    </location>
</feature>
<comment type="caution">
    <text evidence="3">The sequence shown here is derived from an EMBL/GenBank/DDBJ whole genome shotgun (WGS) entry which is preliminary data.</text>
</comment>
<organism evidence="3 4">
    <name type="scientific">Aureococcus anophagefferens</name>
    <name type="common">Harmful bloom alga</name>
    <dbReference type="NCBI Taxonomy" id="44056"/>
    <lineage>
        <taxon>Eukaryota</taxon>
        <taxon>Sar</taxon>
        <taxon>Stramenopiles</taxon>
        <taxon>Ochrophyta</taxon>
        <taxon>Pelagophyceae</taxon>
        <taxon>Pelagomonadales</taxon>
        <taxon>Pelagomonadaceae</taxon>
        <taxon>Aureococcus</taxon>
    </lineage>
</organism>